<evidence type="ECO:0000256" key="4">
    <source>
        <dbReference type="ARBA" id="ARBA00022807"/>
    </source>
</evidence>
<keyword evidence="2" id="KW-0645">Protease</keyword>
<dbReference type="InterPro" id="IPR038765">
    <property type="entry name" value="Papain-like_cys_pep_sf"/>
</dbReference>
<dbReference type="SUPFAM" id="SSF54001">
    <property type="entry name" value="Cysteine proteinases"/>
    <property type="match status" value="1"/>
</dbReference>
<dbReference type="RefSeq" id="WP_226763074.1">
    <property type="nucleotide sequence ID" value="NZ_JAJAWG010000001.1"/>
</dbReference>
<keyword evidence="9" id="KW-1185">Reference proteome</keyword>
<keyword evidence="6" id="KW-0732">Signal</keyword>
<feature type="signal peptide" evidence="6">
    <location>
        <begin position="1"/>
        <end position="20"/>
    </location>
</feature>
<proteinExistence type="inferred from homology"/>
<keyword evidence="3" id="KW-0378">Hydrolase</keyword>
<evidence type="ECO:0000256" key="3">
    <source>
        <dbReference type="ARBA" id="ARBA00022801"/>
    </source>
</evidence>
<dbReference type="PANTHER" id="PTHR47053:SF1">
    <property type="entry name" value="MUREIN DD-ENDOPEPTIDASE MEPH-RELATED"/>
    <property type="match status" value="1"/>
</dbReference>
<feature type="chain" id="PRO_5047292041" evidence="6">
    <location>
        <begin position="21"/>
        <end position="317"/>
    </location>
</feature>
<feature type="compositionally biased region" description="Low complexity" evidence="5">
    <location>
        <begin position="274"/>
        <end position="317"/>
    </location>
</feature>
<protein>
    <submittedName>
        <fullName evidence="8">C40 family peptidase</fullName>
    </submittedName>
</protein>
<accession>A0ABS8BHW1</accession>
<evidence type="ECO:0000256" key="1">
    <source>
        <dbReference type="ARBA" id="ARBA00007074"/>
    </source>
</evidence>
<dbReference type="Pfam" id="PF00877">
    <property type="entry name" value="NLPC_P60"/>
    <property type="match status" value="1"/>
</dbReference>
<comment type="similarity">
    <text evidence="1">Belongs to the peptidase C40 family.</text>
</comment>
<feature type="compositionally biased region" description="Polar residues" evidence="5">
    <location>
        <begin position="31"/>
        <end position="45"/>
    </location>
</feature>
<evidence type="ECO:0000259" key="7">
    <source>
        <dbReference type="PROSITE" id="PS51935"/>
    </source>
</evidence>
<reference evidence="8 9" key="1">
    <citation type="submission" date="2021-10" db="EMBL/GenBank/DDBJ databases">
        <authorList>
            <person name="Chen M."/>
        </authorList>
    </citation>
    <scope>NUCLEOTIDE SEQUENCE [LARGE SCALE GENOMIC DNA]</scope>
    <source>
        <strain evidence="8 9">H3-26</strain>
    </source>
</reference>
<keyword evidence="4" id="KW-0788">Thiol protease</keyword>
<sequence length="317" mass="34119">MKWIIILTTLLSLSAQSVYADEEMPIGEVATPSSWASKPSGNSASRAKRNKKPTDKQTEKQADYTPAQDLLLSAMSLIGVKYTWGGNTPESGLDCSGFIRYVFQNSMNLTLPRTAFEMAQKGKTIDKSELKPGDLVFFNTLGRTFSHVGIYLGDNRFIHSPRAGRSVEVANMGINYWTTRFTGARRIADTGNTDGLNVNAMLAASSNENKRSAVATTAVSSGSKRVCKKVVTGKGKNKKTVTQCATVSSKPSTAQVRTTKAQKSTVASRKPSSKKVTATKKATSAKKTTSKPATKTPTKTVTKTSTAKPKTSSQNKK</sequence>
<feature type="compositionally biased region" description="Basic and acidic residues" evidence="5">
    <location>
        <begin position="52"/>
        <end position="62"/>
    </location>
</feature>
<evidence type="ECO:0000313" key="8">
    <source>
        <dbReference type="EMBL" id="MCB5195278.1"/>
    </source>
</evidence>
<dbReference type="PROSITE" id="PS51935">
    <property type="entry name" value="NLPC_P60"/>
    <property type="match status" value="1"/>
</dbReference>
<evidence type="ECO:0000256" key="5">
    <source>
        <dbReference type="SAM" id="MobiDB-lite"/>
    </source>
</evidence>
<dbReference type="InterPro" id="IPR000064">
    <property type="entry name" value="NLP_P60_dom"/>
</dbReference>
<dbReference type="InterPro" id="IPR051202">
    <property type="entry name" value="Peptidase_C40"/>
</dbReference>
<evidence type="ECO:0000313" key="9">
    <source>
        <dbReference type="Proteomes" id="UP001198034"/>
    </source>
</evidence>
<feature type="region of interest" description="Disordered" evidence="5">
    <location>
        <begin position="250"/>
        <end position="317"/>
    </location>
</feature>
<evidence type="ECO:0000256" key="2">
    <source>
        <dbReference type="ARBA" id="ARBA00022670"/>
    </source>
</evidence>
<dbReference type="EMBL" id="JAJAWG010000001">
    <property type="protein sequence ID" value="MCB5195278.1"/>
    <property type="molecule type" value="Genomic_DNA"/>
</dbReference>
<dbReference type="Proteomes" id="UP001198034">
    <property type="component" value="Unassembled WGS sequence"/>
</dbReference>
<dbReference type="PANTHER" id="PTHR47053">
    <property type="entry name" value="MUREIN DD-ENDOPEPTIDASE MEPH-RELATED"/>
    <property type="match status" value="1"/>
</dbReference>
<evidence type="ECO:0000256" key="6">
    <source>
        <dbReference type="SAM" id="SignalP"/>
    </source>
</evidence>
<feature type="domain" description="NlpC/P60" evidence="7">
    <location>
        <begin position="64"/>
        <end position="188"/>
    </location>
</feature>
<dbReference type="Gene3D" id="3.90.1720.10">
    <property type="entry name" value="endopeptidase domain like (from Nostoc punctiforme)"/>
    <property type="match status" value="1"/>
</dbReference>
<organism evidence="8 9">
    <name type="scientific">Deefgea salmonis</name>
    <dbReference type="NCBI Taxonomy" id="2875502"/>
    <lineage>
        <taxon>Bacteria</taxon>
        <taxon>Pseudomonadati</taxon>
        <taxon>Pseudomonadota</taxon>
        <taxon>Betaproteobacteria</taxon>
        <taxon>Neisseriales</taxon>
        <taxon>Chitinibacteraceae</taxon>
        <taxon>Deefgea</taxon>
    </lineage>
</organism>
<gene>
    <name evidence="8" type="ORF">LG219_03100</name>
</gene>
<feature type="compositionally biased region" description="Polar residues" evidence="5">
    <location>
        <begin position="250"/>
        <end position="267"/>
    </location>
</feature>
<comment type="caution">
    <text evidence="8">The sequence shown here is derived from an EMBL/GenBank/DDBJ whole genome shotgun (WGS) entry which is preliminary data.</text>
</comment>
<feature type="region of interest" description="Disordered" evidence="5">
    <location>
        <begin position="30"/>
        <end position="63"/>
    </location>
</feature>
<name>A0ABS8BHW1_9NEIS</name>